<evidence type="ECO:0000259" key="2">
    <source>
        <dbReference type="Pfam" id="PF14340"/>
    </source>
</evidence>
<organism evidence="3 4">
    <name type="scientific">Mucilaginibacter myungsuensis</name>
    <dbReference type="NCBI Taxonomy" id="649104"/>
    <lineage>
        <taxon>Bacteria</taxon>
        <taxon>Pseudomonadati</taxon>
        <taxon>Bacteroidota</taxon>
        <taxon>Sphingobacteriia</taxon>
        <taxon>Sphingobacteriales</taxon>
        <taxon>Sphingobacteriaceae</taxon>
        <taxon>Mucilaginibacter</taxon>
    </lineage>
</organism>
<feature type="domain" description="DUF4395" evidence="2">
    <location>
        <begin position="33"/>
        <end position="158"/>
    </location>
</feature>
<evidence type="ECO:0000313" key="4">
    <source>
        <dbReference type="Proteomes" id="UP000622475"/>
    </source>
</evidence>
<dbReference type="RefSeq" id="WP_194111836.1">
    <property type="nucleotide sequence ID" value="NZ_JADFFL010000004.1"/>
</dbReference>
<sequence length="167" mass="18207">MGSADIIKSKRSLLPLQGAGGYGLSCPVDHVTINEHKARVNAFFVLALATTYLFSGFWPILVFLAIDFLLRAGQWGKYSLIGLLSDVVVKQLNMGHKPTDGGPKRFSAGMGFVFIFSILALVVFNEELAAQILTLVLCTFASFEAFAGFCIGCHIYSFGLFLTRKKS</sequence>
<dbReference type="Proteomes" id="UP000622475">
    <property type="component" value="Unassembled WGS sequence"/>
</dbReference>
<dbReference type="EMBL" id="JADFFL010000004">
    <property type="protein sequence ID" value="MBE9662622.1"/>
    <property type="molecule type" value="Genomic_DNA"/>
</dbReference>
<keyword evidence="1" id="KW-0472">Membrane</keyword>
<keyword evidence="1" id="KW-0812">Transmembrane</keyword>
<comment type="caution">
    <text evidence="3">The sequence shown here is derived from an EMBL/GenBank/DDBJ whole genome shotgun (WGS) entry which is preliminary data.</text>
</comment>
<proteinExistence type="predicted"/>
<keyword evidence="1" id="KW-1133">Transmembrane helix</keyword>
<gene>
    <name evidence="3" type="ORF">IRJ16_12075</name>
</gene>
<reference evidence="3" key="1">
    <citation type="submission" date="2020-10" db="EMBL/GenBank/DDBJ databases">
        <title>Mucilaginibacter mali sp. nov., isolated from rhizosphere soil of apple orchard.</title>
        <authorList>
            <person name="Lee J.-S."/>
            <person name="Kim H.S."/>
            <person name="Kim J.-S."/>
        </authorList>
    </citation>
    <scope>NUCLEOTIDE SEQUENCE</scope>
    <source>
        <strain evidence="3">KCTC 22746</strain>
    </source>
</reference>
<feature type="transmembrane region" description="Helical" evidence="1">
    <location>
        <begin position="42"/>
        <end position="70"/>
    </location>
</feature>
<evidence type="ECO:0000256" key="1">
    <source>
        <dbReference type="SAM" id="Phobius"/>
    </source>
</evidence>
<keyword evidence="4" id="KW-1185">Reference proteome</keyword>
<name>A0A929KWT1_9SPHI</name>
<evidence type="ECO:0000313" key="3">
    <source>
        <dbReference type="EMBL" id="MBE9662622.1"/>
    </source>
</evidence>
<dbReference type="AlphaFoldDB" id="A0A929KWT1"/>
<dbReference type="Pfam" id="PF14340">
    <property type="entry name" value="DUF4395"/>
    <property type="match status" value="1"/>
</dbReference>
<accession>A0A929KWT1</accession>
<feature type="transmembrane region" description="Helical" evidence="1">
    <location>
        <begin position="130"/>
        <end position="162"/>
    </location>
</feature>
<feature type="transmembrane region" description="Helical" evidence="1">
    <location>
        <begin position="106"/>
        <end position="124"/>
    </location>
</feature>
<dbReference type="InterPro" id="IPR025508">
    <property type="entry name" value="DUF4395"/>
</dbReference>
<protein>
    <submittedName>
        <fullName evidence="3">DUF4395 domain-containing protein</fullName>
    </submittedName>
</protein>